<evidence type="ECO:0000313" key="13">
    <source>
        <dbReference type="WBParaSite" id="HDID_0000884801-mRNA-1"/>
    </source>
</evidence>
<evidence type="ECO:0000256" key="3">
    <source>
        <dbReference type="ARBA" id="ARBA00022454"/>
    </source>
</evidence>
<dbReference type="InterPro" id="IPR013083">
    <property type="entry name" value="Znf_RING/FYVE/PHD"/>
</dbReference>
<dbReference type="InterPro" id="IPR036570">
    <property type="entry name" value="HORMA_dom_sf"/>
</dbReference>
<dbReference type="PANTHER" id="PTHR48225">
    <property type="entry name" value="HORMA DOMAIN-CONTAINING PROTEIN 1"/>
    <property type="match status" value="1"/>
</dbReference>
<organism evidence="13">
    <name type="scientific">Hymenolepis diminuta</name>
    <name type="common">Rat tapeworm</name>
    <dbReference type="NCBI Taxonomy" id="6216"/>
    <lineage>
        <taxon>Eukaryota</taxon>
        <taxon>Metazoa</taxon>
        <taxon>Spiralia</taxon>
        <taxon>Lophotrochozoa</taxon>
        <taxon>Platyhelminthes</taxon>
        <taxon>Cestoda</taxon>
        <taxon>Eucestoda</taxon>
        <taxon>Cyclophyllidea</taxon>
        <taxon>Hymenolepididae</taxon>
        <taxon>Hymenolepis</taxon>
    </lineage>
</organism>
<dbReference type="STRING" id="6216.A0A0R3STT6"/>
<dbReference type="GO" id="GO:0005694">
    <property type="term" value="C:chromosome"/>
    <property type="evidence" value="ECO:0007669"/>
    <property type="project" value="UniProtKB-SubCell"/>
</dbReference>
<reference evidence="13" key="1">
    <citation type="submission" date="2016-04" db="UniProtKB">
        <authorList>
            <consortium name="WormBaseParasite"/>
        </authorList>
    </citation>
    <scope>IDENTIFICATION</scope>
</reference>
<evidence type="ECO:0000256" key="8">
    <source>
        <dbReference type="ARBA" id="ARBA00023254"/>
    </source>
</evidence>
<evidence type="ECO:0000259" key="10">
    <source>
        <dbReference type="PROSITE" id="PS50815"/>
    </source>
</evidence>
<evidence type="ECO:0000256" key="6">
    <source>
        <dbReference type="ARBA" id="ARBA00022833"/>
    </source>
</evidence>
<keyword evidence="4" id="KW-0479">Metal-binding</keyword>
<dbReference type="Gene3D" id="3.30.900.10">
    <property type="entry name" value="HORMA domain"/>
    <property type="match status" value="1"/>
</dbReference>
<keyword evidence="6" id="KW-0862">Zinc</keyword>
<dbReference type="AlphaFoldDB" id="A0A0R3STT6"/>
<dbReference type="Pfam" id="PF00628">
    <property type="entry name" value="PHD"/>
    <property type="match status" value="1"/>
</dbReference>
<keyword evidence="3" id="KW-0158">Chromosome</keyword>
<keyword evidence="7" id="KW-0539">Nucleus</keyword>
<evidence type="ECO:0000256" key="5">
    <source>
        <dbReference type="ARBA" id="ARBA00022771"/>
    </source>
</evidence>
<evidence type="ECO:0000313" key="11">
    <source>
        <dbReference type="EMBL" id="VDL61164.1"/>
    </source>
</evidence>
<dbReference type="GO" id="GO:0008270">
    <property type="term" value="F:zinc ion binding"/>
    <property type="evidence" value="ECO:0007669"/>
    <property type="project" value="UniProtKB-KW"/>
</dbReference>
<dbReference type="InterPro" id="IPR019787">
    <property type="entry name" value="Znf_PHD-finger"/>
</dbReference>
<evidence type="ECO:0000256" key="7">
    <source>
        <dbReference type="ARBA" id="ARBA00023242"/>
    </source>
</evidence>
<reference evidence="11 12" key="2">
    <citation type="submission" date="2018-11" db="EMBL/GenBank/DDBJ databases">
        <authorList>
            <consortium name="Pathogen Informatics"/>
        </authorList>
    </citation>
    <scope>NUCLEOTIDE SEQUENCE [LARGE SCALE GENOMIC DNA]</scope>
</reference>
<dbReference type="Gene3D" id="3.30.40.10">
    <property type="entry name" value="Zinc/RING finger domain, C3HC4 (zinc finger)"/>
    <property type="match status" value="1"/>
</dbReference>
<dbReference type="WBParaSite" id="HDID_0000884801-mRNA-1">
    <property type="protein sequence ID" value="HDID_0000884801-mRNA-1"/>
    <property type="gene ID" value="HDID_0000884801"/>
</dbReference>
<comment type="subcellular location">
    <subcellularLocation>
        <location evidence="2">Chromosome</location>
    </subcellularLocation>
    <subcellularLocation>
        <location evidence="1">Nucleus</location>
    </subcellularLocation>
</comment>
<evidence type="ECO:0000256" key="1">
    <source>
        <dbReference type="ARBA" id="ARBA00004123"/>
    </source>
</evidence>
<dbReference type="Pfam" id="PF02301">
    <property type="entry name" value="HORMA"/>
    <property type="match status" value="1"/>
</dbReference>
<sequence length="546" mass="60711">MPVVTAQRATTGQWQKTFPLQINTETLSLVFVKKLFAVAVSNVVFVRKLFPDNAFFDKNIEGICLKILKEETSCPGTCKVVFWLRGCFDAIEKKYLRKATLALYEDPENPKTITESFSFSFKYDGEDGASMEMESDTTNGSSKSMAGLPRDERVKIQTKNLLNTILTAGKMLGPLPKKMMLTMKLQYYNTAPGDYVPNGFKLDENPEMTFHTDPINLKIGEIDTDFHNVRMVVHTVPSLVVASPEKLKSAIEIIKSKAQSSHGITIKTSNISHTPRSTYQPAQPEVEEQAEEEFEVCCPCGVNSDDGVMILCDGCGKWQHAVCFRIIDDDDIPQSHLCNSCAKNKVGNLNRTLLTFLCFCVIAFVLIQVDLIESGSKVDPTLTNLSEEQAKSTCLLRRAILLCLDNDILSANIIAKCLSVESSTAKGLLNRLVDEGALKDLRGRSGNKAVLKAHIEAVLIPRFFTNAQPSPRVDNEEKDEVVKFPLTSRGKRGRGVEISETASATEDLQISNDFNILSIESMESPRPNKRRRNYNTVNTPIPIVPR</sequence>
<protein>
    <submittedName>
        <fullName evidence="13">HORMA domain-containing protein</fullName>
    </submittedName>
</protein>
<dbReference type="SUPFAM" id="SSF56019">
    <property type="entry name" value="The spindle assembly checkpoint protein mad2"/>
    <property type="match status" value="1"/>
</dbReference>
<name>A0A0R3STT6_HYMDI</name>
<dbReference type="GO" id="GO:0051321">
    <property type="term" value="P:meiotic cell cycle"/>
    <property type="evidence" value="ECO:0007669"/>
    <property type="project" value="UniProtKB-KW"/>
</dbReference>
<evidence type="ECO:0000256" key="9">
    <source>
        <dbReference type="SAM" id="MobiDB-lite"/>
    </source>
</evidence>
<evidence type="ECO:0000256" key="2">
    <source>
        <dbReference type="ARBA" id="ARBA00004286"/>
    </source>
</evidence>
<dbReference type="Proteomes" id="UP000274504">
    <property type="component" value="Unassembled WGS sequence"/>
</dbReference>
<keyword evidence="5" id="KW-0863">Zinc-finger</keyword>
<dbReference type="EMBL" id="UYSG01011154">
    <property type="protein sequence ID" value="VDL61164.1"/>
    <property type="molecule type" value="Genomic_DNA"/>
</dbReference>
<accession>A0A0R3STT6</accession>
<proteinExistence type="predicted"/>
<evidence type="ECO:0000256" key="4">
    <source>
        <dbReference type="ARBA" id="ARBA00022723"/>
    </source>
</evidence>
<dbReference type="InterPro" id="IPR051294">
    <property type="entry name" value="HORMA_MeioticProgression"/>
</dbReference>
<dbReference type="InterPro" id="IPR003511">
    <property type="entry name" value="HORMA_dom"/>
</dbReference>
<dbReference type="PROSITE" id="PS50815">
    <property type="entry name" value="HORMA"/>
    <property type="match status" value="1"/>
</dbReference>
<gene>
    <name evidence="11" type="ORF">HDID_LOCUS8846</name>
</gene>
<feature type="domain" description="HORMA" evidence="10">
    <location>
        <begin position="26"/>
        <end position="233"/>
    </location>
</feature>
<evidence type="ECO:0000313" key="12">
    <source>
        <dbReference type="Proteomes" id="UP000274504"/>
    </source>
</evidence>
<dbReference type="OrthoDB" id="1928087at2759"/>
<dbReference type="GO" id="GO:0005634">
    <property type="term" value="C:nucleus"/>
    <property type="evidence" value="ECO:0007669"/>
    <property type="project" value="UniProtKB-SubCell"/>
</dbReference>
<feature type="region of interest" description="Disordered" evidence="9">
    <location>
        <begin position="521"/>
        <end position="546"/>
    </location>
</feature>
<keyword evidence="8" id="KW-0469">Meiosis</keyword>
<dbReference type="PANTHER" id="PTHR48225:SF7">
    <property type="entry name" value="MEIOSIS-SPECIFIC PROTEIN HOP1"/>
    <property type="match status" value="1"/>
</dbReference>
<dbReference type="SUPFAM" id="SSF57903">
    <property type="entry name" value="FYVE/PHD zinc finger"/>
    <property type="match status" value="1"/>
</dbReference>
<dbReference type="InterPro" id="IPR011011">
    <property type="entry name" value="Znf_FYVE_PHD"/>
</dbReference>